<protein>
    <submittedName>
        <fullName evidence="2">Uncharacterized protein</fullName>
    </submittedName>
</protein>
<evidence type="ECO:0000256" key="1">
    <source>
        <dbReference type="SAM" id="Coils"/>
    </source>
</evidence>
<evidence type="ECO:0000313" key="2">
    <source>
        <dbReference type="EMBL" id="PXY02515.1"/>
    </source>
</evidence>
<dbReference type="EMBL" id="QFLI01000001">
    <property type="protein sequence ID" value="PXY02515.1"/>
    <property type="molecule type" value="Genomic_DNA"/>
</dbReference>
<gene>
    <name evidence="2" type="ORF">DF185_00020</name>
</gene>
<accession>A0A2V4A0W5</accession>
<sequence>MKTNSIIKHLDKSLNMQKPLFITKSIALCLLIVCAHLVNAQSITTNRNLVGMEHNLLFDANNRFTVTQTGSATVELDRLFDGKFQPSYSGNGVTTNNPTVILIEDLPNHHTQAKAIVGWSTRYWNAKNFKIEGYNVYGTEGWRTLADYTSIDFSSYEFQMQLPSGSYTKLRFTFYSATGENGRIGLSEIFFLHPEVSLPYYGLKHGWELRGDDLYRRTGNIGIGIDDPKAKLHVDGNILANEIKVQAQTADFVFEEDYQLKSLEEVEQFVHKNKHLPDIPSAKQMEEEGVGLSEMNKLLLQKIEELTLYMIELEKNQKLQLNRNIQLEKQLIELNNQINKLKNE</sequence>
<reference evidence="2 3" key="1">
    <citation type="submission" date="2018-05" db="EMBL/GenBank/DDBJ databases">
        <title>Marinifilum breve JC075T sp. nov., a marine bacterium isolated from Yongle Blue Hole in the South China Sea.</title>
        <authorList>
            <person name="Fu T."/>
        </authorList>
    </citation>
    <scope>NUCLEOTIDE SEQUENCE [LARGE SCALE GENOMIC DNA]</scope>
    <source>
        <strain evidence="2 3">JC075</strain>
    </source>
</reference>
<keyword evidence="3" id="KW-1185">Reference proteome</keyword>
<comment type="caution">
    <text evidence="2">The sequence shown here is derived from an EMBL/GenBank/DDBJ whole genome shotgun (WGS) entry which is preliminary data.</text>
</comment>
<proteinExistence type="predicted"/>
<feature type="coiled-coil region" evidence="1">
    <location>
        <begin position="296"/>
        <end position="344"/>
    </location>
</feature>
<dbReference type="AlphaFoldDB" id="A0A2V4A0W5"/>
<name>A0A2V4A0W5_9BACT</name>
<dbReference type="Proteomes" id="UP000248079">
    <property type="component" value="Unassembled WGS sequence"/>
</dbReference>
<evidence type="ECO:0000313" key="3">
    <source>
        <dbReference type="Proteomes" id="UP000248079"/>
    </source>
</evidence>
<organism evidence="2 3">
    <name type="scientific">Marinifilum breve</name>
    <dbReference type="NCBI Taxonomy" id="2184082"/>
    <lineage>
        <taxon>Bacteria</taxon>
        <taxon>Pseudomonadati</taxon>
        <taxon>Bacteroidota</taxon>
        <taxon>Bacteroidia</taxon>
        <taxon>Marinilabiliales</taxon>
        <taxon>Marinifilaceae</taxon>
    </lineage>
</organism>
<keyword evidence="1" id="KW-0175">Coiled coil</keyword>